<dbReference type="AlphaFoldDB" id="A0A699US10"/>
<name>A0A699US10_TANCI</name>
<proteinExistence type="predicted"/>
<feature type="compositionally biased region" description="Low complexity" evidence="1">
    <location>
        <begin position="70"/>
        <end position="80"/>
    </location>
</feature>
<feature type="compositionally biased region" description="Basic residues" evidence="1">
    <location>
        <begin position="22"/>
        <end position="47"/>
    </location>
</feature>
<evidence type="ECO:0000313" key="2">
    <source>
        <dbReference type="EMBL" id="GFD22594.1"/>
    </source>
</evidence>
<dbReference type="EMBL" id="BKCJ011338441">
    <property type="protein sequence ID" value="GFD22594.1"/>
    <property type="molecule type" value="Genomic_DNA"/>
</dbReference>
<comment type="caution">
    <text evidence="2">The sequence shown here is derived from an EMBL/GenBank/DDBJ whole genome shotgun (WGS) entry which is preliminary data.</text>
</comment>
<protein>
    <submittedName>
        <fullName evidence="2">Uncharacterized protein</fullName>
    </submittedName>
</protein>
<organism evidence="2">
    <name type="scientific">Tanacetum cinerariifolium</name>
    <name type="common">Dalmatian daisy</name>
    <name type="synonym">Chrysanthemum cinerariifolium</name>
    <dbReference type="NCBI Taxonomy" id="118510"/>
    <lineage>
        <taxon>Eukaryota</taxon>
        <taxon>Viridiplantae</taxon>
        <taxon>Streptophyta</taxon>
        <taxon>Embryophyta</taxon>
        <taxon>Tracheophyta</taxon>
        <taxon>Spermatophyta</taxon>
        <taxon>Magnoliopsida</taxon>
        <taxon>eudicotyledons</taxon>
        <taxon>Gunneridae</taxon>
        <taxon>Pentapetalae</taxon>
        <taxon>asterids</taxon>
        <taxon>campanulids</taxon>
        <taxon>Asterales</taxon>
        <taxon>Asteraceae</taxon>
        <taxon>Asteroideae</taxon>
        <taxon>Anthemideae</taxon>
        <taxon>Anthemidinae</taxon>
        <taxon>Tanacetum</taxon>
    </lineage>
</organism>
<feature type="region of interest" description="Disordered" evidence="1">
    <location>
        <begin position="1"/>
        <end position="85"/>
    </location>
</feature>
<gene>
    <name evidence="2" type="ORF">Tci_894563</name>
</gene>
<accession>A0A699US10</accession>
<sequence length="98" mass="10607">GRRRRVGPEPNPGGRPRGPAARPRRGPRRACAGRRRRGPRAARRSRRGPPAPAAHAPPCKFLRKRRTSPARLAGKAEAGALGAGMMGAKLRLGGYFWE</sequence>
<evidence type="ECO:0000256" key="1">
    <source>
        <dbReference type="SAM" id="MobiDB-lite"/>
    </source>
</evidence>
<reference evidence="2" key="1">
    <citation type="journal article" date="2019" name="Sci. Rep.">
        <title>Draft genome of Tanacetum cinerariifolium, the natural source of mosquito coil.</title>
        <authorList>
            <person name="Yamashiro T."/>
            <person name="Shiraishi A."/>
            <person name="Satake H."/>
            <person name="Nakayama K."/>
        </authorList>
    </citation>
    <scope>NUCLEOTIDE SEQUENCE</scope>
</reference>
<feature type="compositionally biased region" description="Low complexity" evidence="1">
    <location>
        <begin position="12"/>
        <end position="21"/>
    </location>
</feature>
<feature type="non-terminal residue" evidence="2">
    <location>
        <position position="1"/>
    </location>
</feature>